<dbReference type="InterPro" id="IPR044861">
    <property type="entry name" value="IPNS-like_FE2OG_OXY"/>
</dbReference>
<proteinExistence type="inferred from homology"/>
<gene>
    <name evidence="4" type="ORF">PT974_11509</name>
</gene>
<evidence type="ECO:0000256" key="1">
    <source>
        <dbReference type="ARBA" id="ARBA00008056"/>
    </source>
</evidence>
<accession>A0ABR0S5F3</accession>
<evidence type="ECO:0000313" key="5">
    <source>
        <dbReference type="Proteomes" id="UP001338125"/>
    </source>
</evidence>
<sequence length="347" mass="39534">MSVTGHNMSIPIIDLAPSRIGSDEATAKTAKGLYEAFKNVGFAYVKNHGIPEDALNEAFRWSRQFFALPQSDKDKAPHPEATWHQRGYSSVGREKVSQMIFDEASITERRKVPDVKESFDMGREDDDVLFNVWLPPAVLPGFREYFVEFYETLYAAELEILKLIAIGMRLEKDFFVDYHRNKDNQIRLLHYPPVEEEILRQGRAERVAAHTDFGTITILFQDDIGGLEIEDIYEQGKFNPVPYIPGTAVVNIADLLMRWSNDELRSTMHRVVAPPLAEGEKEDDKSKGRMTKARYSMAYFCGVDKEKTVDCVPGCWGPDRPKKYEPVSATEYINMRLAAINSQGTNH</sequence>
<dbReference type="PRINTS" id="PR00682">
    <property type="entry name" value="IPNSYNTHASE"/>
</dbReference>
<dbReference type="Pfam" id="PF03171">
    <property type="entry name" value="2OG-FeII_Oxy"/>
    <property type="match status" value="1"/>
</dbReference>
<feature type="domain" description="Fe2OG dioxygenase" evidence="3">
    <location>
        <begin position="182"/>
        <end position="303"/>
    </location>
</feature>
<dbReference type="EMBL" id="JAVFKD010000016">
    <property type="protein sequence ID" value="KAK5987382.1"/>
    <property type="molecule type" value="Genomic_DNA"/>
</dbReference>
<organism evidence="4 5">
    <name type="scientific">Cladobotryum mycophilum</name>
    <dbReference type="NCBI Taxonomy" id="491253"/>
    <lineage>
        <taxon>Eukaryota</taxon>
        <taxon>Fungi</taxon>
        <taxon>Dikarya</taxon>
        <taxon>Ascomycota</taxon>
        <taxon>Pezizomycotina</taxon>
        <taxon>Sordariomycetes</taxon>
        <taxon>Hypocreomycetidae</taxon>
        <taxon>Hypocreales</taxon>
        <taxon>Hypocreaceae</taxon>
        <taxon>Cladobotryum</taxon>
    </lineage>
</organism>
<dbReference type="PANTHER" id="PTHR47990">
    <property type="entry name" value="2-OXOGLUTARATE (2OG) AND FE(II)-DEPENDENT OXYGENASE SUPERFAMILY PROTEIN-RELATED"/>
    <property type="match status" value="1"/>
</dbReference>
<dbReference type="InterPro" id="IPR050231">
    <property type="entry name" value="Iron_ascorbate_oxido_reductase"/>
</dbReference>
<dbReference type="Proteomes" id="UP001338125">
    <property type="component" value="Unassembled WGS sequence"/>
</dbReference>
<comment type="similarity">
    <text evidence="1 2">Belongs to the iron/ascorbate-dependent oxidoreductase family.</text>
</comment>
<dbReference type="InterPro" id="IPR026992">
    <property type="entry name" value="DIOX_N"/>
</dbReference>
<keyword evidence="2" id="KW-0408">Iron</keyword>
<keyword evidence="2" id="KW-0479">Metal-binding</keyword>
<keyword evidence="4" id="KW-0223">Dioxygenase</keyword>
<evidence type="ECO:0000313" key="4">
    <source>
        <dbReference type="EMBL" id="KAK5987382.1"/>
    </source>
</evidence>
<dbReference type="Pfam" id="PF14226">
    <property type="entry name" value="DIOX_N"/>
    <property type="match status" value="1"/>
</dbReference>
<evidence type="ECO:0000259" key="3">
    <source>
        <dbReference type="PROSITE" id="PS51471"/>
    </source>
</evidence>
<keyword evidence="2" id="KW-0560">Oxidoreductase</keyword>
<dbReference type="PROSITE" id="PS51471">
    <property type="entry name" value="FE2OG_OXY"/>
    <property type="match status" value="1"/>
</dbReference>
<evidence type="ECO:0000256" key="2">
    <source>
        <dbReference type="RuleBase" id="RU003682"/>
    </source>
</evidence>
<name>A0ABR0S5F3_9HYPO</name>
<keyword evidence="5" id="KW-1185">Reference proteome</keyword>
<dbReference type="InterPro" id="IPR005123">
    <property type="entry name" value="Oxoglu/Fe-dep_dioxygenase_dom"/>
</dbReference>
<protein>
    <submittedName>
        <fullName evidence="4">2-oxoglutarate-dependent dioxygenase buaE</fullName>
    </submittedName>
</protein>
<reference evidence="4 5" key="1">
    <citation type="submission" date="2024-01" db="EMBL/GenBank/DDBJ databases">
        <title>Complete genome of Cladobotryum mycophilum ATHUM6906.</title>
        <authorList>
            <person name="Christinaki A.C."/>
            <person name="Myridakis A.I."/>
            <person name="Kouvelis V.N."/>
        </authorList>
    </citation>
    <scope>NUCLEOTIDE SEQUENCE [LARGE SCALE GENOMIC DNA]</scope>
    <source>
        <strain evidence="4 5">ATHUM6906</strain>
    </source>
</reference>
<dbReference type="SUPFAM" id="SSF51197">
    <property type="entry name" value="Clavaminate synthase-like"/>
    <property type="match status" value="1"/>
</dbReference>
<dbReference type="InterPro" id="IPR027443">
    <property type="entry name" value="IPNS-like_sf"/>
</dbReference>
<dbReference type="Gene3D" id="2.60.120.330">
    <property type="entry name" value="B-lactam Antibiotic, Isopenicillin N Synthase, Chain"/>
    <property type="match status" value="1"/>
</dbReference>
<comment type="caution">
    <text evidence="4">The sequence shown here is derived from an EMBL/GenBank/DDBJ whole genome shotgun (WGS) entry which is preliminary data.</text>
</comment>
<dbReference type="GO" id="GO:0051213">
    <property type="term" value="F:dioxygenase activity"/>
    <property type="evidence" value="ECO:0007669"/>
    <property type="project" value="UniProtKB-KW"/>
</dbReference>